<evidence type="ECO:0000313" key="2">
    <source>
        <dbReference type="Proteomes" id="UP000002312"/>
    </source>
</evidence>
<dbReference type="KEGG" id="bbp:BBPR_0894"/>
<organism evidence="1 2">
    <name type="scientific">Bifidobacterium bifidum (strain PRL2010)</name>
    <dbReference type="NCBI Taxonomy" id="702459"/>
    <lineage>
        <taxon>Bacteria</taxon>
        <taxon>Bacillati</taxon>
        <taxon>Actinomycetota</taxon>
        <taxon>Actinomycetes</taxon>
        <taxon>Bifidobacteriales</taxon>
        <taxon>Bifidobacteriaceae</taxon>
        <taxon>Bifidobacterium</taxon>
    </lineage>
</organism>
<gene>
    <name evidence="1" type="ordered locus">BBPR_0894</name>
</gene>
<name>A0A0H3EA20_BIFBP</name>
<proteinExistence type="predicted"/>
<dbReference type="EMBL" id="CP001840">
    <property type="protein sequence ID" value="ADP35971.1"/>
    <property type="molecule type" value="Genomic_DNA"/>
</dbReference>
<dbReference type="AlphaFoldDB" id="A0A0H3EA20"/>
<sequence length="134" mass="15619">MSDRQFQESKRIALQRQGWHCLRCGTNIHDPSLWPGRSGHHRQLRRRADPAVRDLPCNIVELCGSGTTGCHGWAHAHPAEAERFGYIIPSWRDPLSVPIRDWNGDWWWLLSDGTAQRLTQIEIIEWQSDWKEQS</sequence>
<accession>A0A0H3EA20</accession>
<dbReference type="eggNOG" id="COG1403">
    <property type="taxonomic scope" value="Bacteria"/>
</dbReference>
<dbReference type="PATRIC" id="fig|702459.3.peg.923"/>
<dbReference type="RefSeq" id="WP_003813016.1">
    <property type="nucleotide sequence ID" value="NC_014638.1"/>
</dbReference>
<reference evidence="1 2" key="1">
    <citation type="journal article" date="2010" name="Proc. Natl. Acad. Sci. U.S.A.">
        <title>Genome analysis of Bifidobacterium bifidum PRL2010 reveals metabolic pathways for host-derived glycan foraging.</title>
        <authorList>
            <person name="Turroni F."/>
            <person name="Bottacini F."/>
            <person name="Foroni E."/>
            <person name="Mulder I."/>
            <person name="Kim J.H."/>
            <person name="Zomer A."/>
            <person name="Sanchez B."/>
            <person name="Bidossi A."/>
            <person name="Ferrarini A."/>
            <person name="Giubellini V."/>
            <person name="Delledonne M."/>
            <person name="Henrissat B."/>
            <person name="Coutinho P."/>
            <person name="Oggioni M."/>
            <person name="Fitzgerald G.F."/>
            <person name="Mills D."/>
            <person name="Margolles A."/>
            <person name="Kelly D."/>
            <person name="van Sinderen D."/>
            <person name="Ventura M."/>
        </authorList>
    </citation>
    <scope>NUCLEOTIDE SEQUENCE [LARGE SCALE GENOMIC DNA]</scope>
    <source>
        <strain evidence="1 2">PRL2010</strain>
    </source>
</reference>
<dbReference type="HOGENOM" id="CLU_1912990_0_0_11"/>
<evidence type="ECO:0000313" key="1">
    <source>
        <dbReference type="EMBL" id="ADP35971.1"/>
    </source>
</evidence>
<dbReference type="OrthoDB" id="5124189at2"/>
<dbReference type="Proteomes" id="UP000002312">
    <property type="component" value="Chromosome"/>
</dbReference>
<protein>
    <submittedName>
        <fullName evidence="1">Gp77 phage protein</fullName>
    </submittedName>
</protein>